<keyword evidence="3" id="KW-1185">Reference proteome</keyword>
<dbReference type="GeneID" id="39580504"/>
<evidence type="ECO:0000313" key="2">
    <source>
        <dbReference type="EMBL" id="ROT37858.1"/>
    </source>
</evidence>
<gene>
    <name evidence="2" type="ORF">SODALDRAFT_333614</name>
</gene>
<dbReference type="AlphaFoldDB" id="A0A3N2PTN9"/>
<evidence type="ECO:0000256" key="1">
    <source>
        <dbReference type="SAM" id="MobiDB-lite"/>
    </source>
</evidence>
<dbReference type="Proteomes" id="UP000272025">
    <property type="component" value="Unassembled WGS sequence"/>
</dbReference>
<reference evidence="2 3" key="1">
    <citation type="journal article" date="2018" name="Mol. Ecol.">
        <title>The obligate alkalophilic soda-lake fungus Sodiomyces alkalinus has shifted to a protein diet.</title>
        <authorList>
            <person name="Grum-Grzhimaylo A.A."/>
            <person name="Falkoski D.L."/>
            <person name="van den Heuvel J."/>
            <person name="Valero-Jimenez C.A."/>
            <person name="Min B."/>
            <person name="Choi I.G."/>
            <person name="Lipzen A."/>
            <person name="Daum C.G."/>
            <person name="Aanen D.K."/>
            <person name="Tsang A."/>
            <person name="Henrissat B."/>
            <person name="Bilanenko E.N."/>
            <person name="de Vries R.P."/>
            <person name="van Kan J.A.L."/>
            <person name="Grigoriev I.V."/>
            <person name="Debets A.J.M."/>
        </authorList>
    </citation>
    <scope>NUCLEOTIDE SEQUENCE [LARGE SCALE GENOMIC DNA]</scope>
    <source>
        <strain evidence="2 3">F11</strain>
    </source>
</reference>
<dbReference type="EMBL" id="ML119056">
    <property type="protein sequence ID" value="ROT37858.1"/>
    <property type="molecule type" value="Genomic_DNA"/>
</dbReference>
<feature type="region of interest" description="Disordered" evidence="1">
    <location>
        <begin position="1"/>
        <end position="24"/>
    </location>
</feature>
<proteinExistence type="predicted"/>
<evidence type="ECO:0000313" key="3">
    <source>
        <dbReference type="Proteomes" id="UP000272025"/>
    </source>
</evidence>
<dbReference type="RefSeq" id="XP_028465664.1">
    <property type="nucleotide sequence ID" value="XM_028612026.1"/>
</dbReference>
<protein>
    <submittedName>
        <fullName evidence="2">Uncharacterized protein</fullName>
    </submittedName>
</protein>
<name>A0A3N2PTN9_SODAK</name>
<organism evidence="2 3">
    <name type="scientific">Sodiomyces alkalinus (strain CBS 110278 / VKM F-3762 / F11)</name>
    <name type="common">Alkaliphilic filamentous fungus</name>
    <dbReference type="NCBI Taxonomy" id="1314773"/>
    <lineage>
        <taxon>Eukaryota</taxon>
        <taxon>Fungi</taxon>
        <taxon>Dikarya</taxon>
        <taxon>Ascomycota</taxon>
        <taxon>Pezizomycotina</taxon>
        <taxon>Sordariomycetes</taxon>
        <taxon>Hypocreomycetidae</taxon>
        <taxon>Glomerellales</taxon>
        <taxon>Plectosphaerellaceae</taxon>
        <taxon>Sodiomyces</taxon>
    </lineage>
</organism>
<feature type="compositionally biased region" description="Low complexity" evidence="1">
    <location>
        <begin position="10"/>
        <end position="22"/>
    </location>
</feature>
<sequence>MGDTTKKSKTPPSSAGTPSGGPNRRVDVFLALVRKDMLNTRIHTYWPVYVAYGQKAYHMIDILTAHE</sequence>
<accession>A0A3N2PTN9</accession>